<protein>
    <recommendedName>
        <fullName evidence="3">DUF937 domain-containing protein</fullName>
    </recommendedName>
</protein>
<comment type="caution">
    <text evidence="1">The sequence shown here is derived from an EMBL/GenBank/DDBJ whole genome shotgun (WGS) entry which is preliminary data.</text>
</comment>
<dbReference type="EMBL" id="JBHSPB010000008">
    <property type="protein sequence ID" value="MFC5721654.1"/>
    <property type="molecule type" value="Genomic_DNA"/>
</dbReference>
<sequence>MGDETLRNDVLDELGEDRIEELARELGTDTDGARRVVEVTVAELPADLTEGPAALPAGAVGFGGALGGGLMSGVLARISGPVARAVARRTGLPVATVERALELLLPVVLTVIMKRRKR</sequence>
<reference evidence="2" key="1">
    <citation type="journal article" date="2019" name="Int. J. Syst. Evol. Microbiol.">
        <title>The Global Catalogue of Microorganisms (GCM) 10K type strain sequencing project: providing services to taxonomists for standard genome sequencing and annotation.</title>
        <authorList>
            <consortium name="The Broad Institute Genomics Platform"/>
            <consortium name="The Broad Institute Genome Sequencing Center for Infectious Disease"/>
            <person name="Wu L."/>
            <person name="Ma J."/>
        </authorList>
    </citation>
    <scope>NUCLEOTIDE SEQUENCE [LARGE SCALE GENOMIC DNA]</scope>
    <source>
        <strain evidence="2">CGMCC 4.7304</strain>
    </source>
</reference>
<keyword evidence="2" id="KW-1185">Reference proteome</keyword>
<evidence type="ECO:0008006" key="3">
    <source>
        <dbReference type="Google" id="ProtNLM"/>
    </source>
</evidence>
<dbReference type="Proteomes" id="UP001596083">
    <property type="component" value="Unassembled WGS sequence"/>
</dbReference>
<gene>
    <name evidence="1" type="ORF">ACFP1Z_15895</name>
</gene>
<organism evidence="1 2">
    <name type="scientific">Streptomyces gamaensis</name>
    <dbReference type="NCBI Taxonomy" id="1763542"/>
    <lineage>
        <taxon>Bacteria</taxon>
        <taxon>Bacillati</taxon>
        <taxon>Actinomycetota</taxon>
        <taxon>Actinomycetes</taxon>
        <taxon>Kitasatosporales</taxon>
        <taxon>Streptomycetaceae</taxon>
        <taxon>Streptomyces</taxon>
    </lineage>
</organism>
<dbReference type="RefSeq" id="WP_390316963.1">
    <property type="nucleotide sequence ID" value="NZ_JBHSPB010000008.1"/>
</dbReference>
<evidence type="ECO:0000313" key="1">
    <source>
        <dbReference type="EMBL" id="MFC5721654.1"/>
    </source>
</evidence>
<proteinExistence type="predicted"/>
<name>A0ABW0Z2G6_9ACTN</name>
<accession>A0ABW0Z2G6</accession>
<evidence type="ECO:0000313" key="2">
    <source>
        <dbReference type="Proteomes" id="UP001596083"/>
    </source>
</evidence>